<comment type="pathway">
    <text evidence="8">Cofactor biosynthesis; coenzyme A biosynthesis; CoA from (R)-pantothenate: step 5/5.</text>
</comment>
<evidence type="ECO:0000256" key="2">
    <source>
        <dbReference type="ARBA" id="ARBA00022490"/>
    </source>
</evidence>
<evidence type="ECO:0000256" key="7">
    <source>
        <dbReference type="ARBA" id="ARBA00022993"/>
    </source>
</evidence>
<gene>
    <name evidence="8" type="primary">coaE</name>
    <name evidence="10" type="ORF">SAMN04488692_11225</name>
</gene>
<dbReference type="SUPFAM" id="SSF52540">
    <property type="entry name" value="P-loop containing nucleoside triphosphate hydrolases"/>
    <property type="match status" value="1"/>
</dbReference>
<comment type="subcellular location">
    <subcellularLocation>
        <location evidence="8">Cytoplasm</location>
    </subcellularLocation>
</comment>
<keyword evidence="7 8" id="KW-0173">Coenzyme A biosynthesis</keyword>
<keyword evidence="3 8" id="KW-0808">Transferase</keyword>
<dbReference type="GO" id="GO:0005524">
    <property type="term" value="F:ATP binding"/>
    <property type="evidence" value="ECO:0007669"/>
    <property type="project" value="UniProtKB-UniRule"/>
</dbReference>
<keyword evidence="6 8" id="KW-0067">ATP-binding</keyword>
<evidence type="ECO:0000256" key="6">
    <source>
        <dbReference type="ARBA" id="ARBA00022840"/>
    </source>
</evidence>
<evidence type="ECO:0000256" key="1">
    <source>
        <dbReference type="ARBA" id="ARBA00009018"/>
    </source>
</evidence>
<evidence type="ECO:0000256" key="5">
    <source>
        <dbReference type="ARBA" id="ARBA00022777"/>
    </source>
</evidence>
<evidence type="ECO:0000256" key="9">
    <source>
        <dbReference type="NCBIfam" id="TIGR00152"/>
    </source>
</evidence>
<dbReference type="RefSeq" id="WP_089760368.1">
    <property type="nucleotide sequence ID" value="NZ_FNGO01000012.1"/>
</dbReference>
<dbReference type="EC" id="2.7.1.24" evidence="8 9"/>
<comment type="similarity">
    <text evidence="1 8">Belongs to the CoaE family.</text>
</comment>
<name>A0A1G9P7C6_9FIRM</name>
<evidence type="ECO:0000256" key="8">
    <source>
        <dbReference type="HAMAP-Rule" id="MF_00376"/>
    </source>
</evidence>
<reference evidence="10 11" key="1">
    <citation type="submission" date="2016-10" db="EMBL/GenBank/DDBJ databases">
        <authorList>
            <person name="de Groot N.N."/>
        </authorList>
    </citation>
    <scope>NUCLEOTIDE SEQUENCE [LARGE SCALE GENOMIC DNA]</scope>
    <source>
        <strain evidence="10 11">SLAS-1</strain>
    </source>
</reference>
<organism evidence="10 11">
    <name type="scientific">Halarsenatibacter silvermanii</name>
    <dbReference type="NCBI Taxonomy" id="321763"/>
    <lineage>
        <taxon>Bacteria</taxon>
        <taxon>Bacillati</taxon>
        <taxon>Bacillota</taxon>
        <taxon>Clostridia</taxon>
        <taxon>Halanaerobiales</taxon>
        <taxon>Halarsenatibacteraceae</taxon>
        <taxon>Halarsenatibacter</taxon>
    </lineage>
</organism>
<keyword evidence="5 8" id="KW-0418">Kinase</keyword>
<dbReference type="InterPro" id="IPR027417">
    <property type="entry name" value="P-loop_NTPase"/>
</dbReference>
<evidence type="ECO:0000256" key="3">
    <source>
        <dbReference type="ARBA" id="ARBA00022679"/>
    </source>
</evidence>
<keyword evidence="4 8" id="KW-0547">Nucleotide-binding</keyword>
<dbReference type="STRING" id="321763.SAMN04488692_11225"/>
<dbReference type="Gene3D" id="3.40.50.300">
    <property type="entry name" value="P-loop containing nucleotide triphosphate hydrolases"/>
    <property type="match status" value="1"/>
</dbReference>
<sequence length="199" mass="22641">MALGLTGGIATGKSTAASILERFGAHVIEADEISRKLLEKDGNAYEEVVAAFGGEILTEEGRINRNKLGEIIFNDSRRRQKLEKITHPYIIKKLKKRLAARNYSRDTVAEVPLLYETQLQHLFEEVWVISCSEEEQISRLKNRDGLDSAEACSRLSAQMSLKDKEAKADQVIKNEGSLEELEDELKKVWENWMDKNKFD</sequence>
<dbReference type="PANTHER" id="PTHR10695">
    <property type="entry name" value="DEPHOSPHO-COA KINASE-RELATED"/>
    <property type="match status" value="1"/>
</dbReference>
<dbReference type="GO" id="GO:0005737">
    <property type="term" value="C:cytoplasm"/>
    <property type="evidence" value="ECO:0007669"/>
    <property type="project" value="UniProtKB-SubCell"/>
</dbReference>
<dbReference type="EMBL" id="FNGO01000012">
    <property type="protein sequence ID" value="SDL94411.1"/>
    <property type="molecule type" value="Genomic_DNA"/>
</dbReference>
<dbReference type="HAMAP" id="MF_00376">
    <property type="entry name" value="Dephospho_CoA_kinase"/>
    <property type="match status" value="1"/>
</dbReference>
<evidence type="ECO:0000313" key="11">
    <source>
        <dbReference type="Proteomes" id="UP000199476"/>
    </source>
</evidence>
<dbReference type="UniPathway" id="UPA00241">
    <property type="reaction ID" value="UER00356"/>
</dbReference>
<dbReference type="PROSITE" id="PS51219">
    <property type="entry name" value="DPCK"/>
    <property type="match status" value="1"/>
</dbReference>
<dbReference type="Pfam" id="PF01121">
    <property type="entry name" value="CoaE"/>
    <property type="match status" value="1"/>
</dbReference>
<dbReference type="NCBIfam" id="TIGR00152">
    <property type="entry name" value="dephospho-CoA kinase"/>
    <property type="match status" value="1"/>
</dbReference>
<feature type="binding site" evidence="8">
    <location>
        <begin position="10"/>
        <end position="15"/>
    </location>
    <ligand>
        <name>ATP</name>
        <dbReference type="ChEBI" id="CHEBI:30616"/>
    </ligand>
</feature>
<dbReference type="GO" id="GO:0015937">
    <property type="term" value="P:coenzyme A biosynthetic process"/>
    <property type="evidence" value="ECO:0007669"/>
    <property type="project" value="UniProtKB-UniRule"/>
</dbReference>
<comment type="catalytic activity">
    <reaction evidence="8">
        <text>3'-dephospho-CoA + ATP = ADP + CoA + H(+)</text>
        <dbReference type="Rhea" id="RHEA:18245"/>
        <dbReference type="ChEBI" id="CHEBI:15378"/>
        <dbReference type="ChEBI" id="CHEBI:30616"/>
        <dbReference type="ChEBI" id="CHEBI:57287"/>
        <dbReference type="ChEBI" id="CHEBI:57328"/>
        <dbReference type="ChEBI" id="CHEBI:456216"/>
        <dbReference type="EC" id="2.7.1.24"/>
    </reaction>
</comment>
<proteinExistence type="inferred from homology"/>
<dbReference type="PANTHER" id="PTHR10695:SF46">
    <property type="entry name" value="BIFUNCTIONAL COENZYME A SYNTHASE-RELATED"/>
    <property type="match status" value="1"/>
</dbReference>
<dbReference type="CDD" id="cd02022">
    <property type="entry name" value="DPCK"/>
    <property type="match status" value="1"/>
</dbReference>
<evidence type="ECO:0000256" key="4">
    <source>
        <dbReference type="ARBA" id="ARBA00022741"/>
    </source>
</evidence>
<dbReference type="FunFam" id="3.40.50.300:FF:000991">
    <property type="entry name" value="Dephospho-CoA kinase"/>
    <property type="match status" value="1"/>
</dbReference>
<dbReference type="GO" id="GO:0004140">
    <property type="term" value="F:dephospho-CoA kinase activity"/>
    <property type="evidence" value="ECO:0007669"/>
    <property type="project" value="UniProtKB-UniRule"/>
</dbReference>
<dbReference type="OrthoDB" id="9812943at2"/>
<keyword evidence="2 8" id="KW-0963">Cytoplasm</keyword>
<accession>A0A1G9P7C6</accession>
<keyword evidence="11" id="KW-1185">Reference proteome</keyword>
<protein>
    <recommendedName>
        <fullName evidence="8 9">Dephospho-CoA kinase</fullName>
        <ecNumber evidence="8 9">2.7.1.24</ecNumber>
    </recommendedName>
    <alternativeName>
        <fullName evidence="8">Dephosphocoenzyme A kinase</fullName>
    </alternativeName>
</protein>
<comment type="function">
    <text evidence="8">Catalyzes the phosphorylation of the 3'-hydroxyl group of dephosphocoenzyme A to form coenzyme A.</text>
</comment>
<evidence type="ECO:0000313" key="10">
    <source>
        <dbReference type="EMBL" id="SDL94411.1"/>
    </source>
</evidence>
<dbReference type="AlphaFoldDB" id="A0A1G9P7C6"/>
<dbReference type="Proteomes" id="UP000199476">
    <property type="component" value="Unassembled WGS sequence"/>
</dbReference>
<dbReference type="InterPro" id="IPR001977">
    <property type="entry name" value="Depp_CoAkinase"/>
</dbReference>